<feature type="non-terminal residue" evidence="1">
    <location>
        <position position="1"/>
    </location>
</feature>
<dbReference type="EMBL" id="CAJVCH010220208">
    <property type="protein sequence ID" value="CAG7731835.1"/>
    <property type="molecule type" value="Genomic_DNA"/>
</dbReference>
<organism evidence="1 2">
    <name type="scientific">Allacma fusca</name>
    <dbReference type="NCBI Taxonomy" id="39272"/>
    <lineage>
        <taxon>Eukaryota</taxon>
        <taxon>Metazoa</taxon>
        <taxon>Ecdysozoa</taxon>
        <taxon>Arthropoda</taxon>
        <taxon>Hexapoda</taxon>
        <taxon>Collembola</taxon>
        <taxon>Symphypleona</taxon>
        <taxon>Sminthuridae</taxon>
        <taxon>Allacma</taxon>
    </lineage>
</organism>
<evidence type="ECO:0000313" key="1">
    <source>
        <dbReference type="EMBL" id="CAG7731835.1"/>
    </source>
</evidence>
<dbReference type="Proteomes" id="UP000708208">
    <property type="component" value="Unassembled WGS sequence"/>
</dbReference>
<comment type="caution">
    <text evidence="1">The sequence shown here is derived from an EMBL/GenBank/DDBJ whole genome shotgun (WGS) entry which is preliminary data.</text>
</comment>
<name>A0A8J2K2V6_9HEXA</name>
<proteinExistence type="predicted"/>
<keyword evidence="2" id="KW-1185">Reference proteome</keyword>
<reference evidence="1" key="1">
    <citation type="submission" date="2021-06" db="EMBL/GenBank/DDBJ databases">
        <authorList>
            <person name="Hodson N. C."/>
            <person name="Mongue J. A."/>
            <person name="Jaron S. K."/>
        </authorList>
    </citation>
    <scope>NUCLEOTIDE SEQUENCE</scope>
</reference>
<accession>A0A8J2K2V6</accession>
<protein>
    <submittedName>
        <fullName evidence="1">Uncharacterized protein</fullName>
    </submittedName>
</protein>
<evidence type="ECO:0000313" key="2">
    <source>
        <dbReference type="Proteomes" id="UP000708208"/>
    </source>
</evidence>
<sequence length="13" mass="1487">VESNNWALDPRSV</sequence>
<gene>
    <name evidence="1" type="ORF">AFUS01_LOCUS20399</name>
</gene>